<sequence>MNQRAYTLGIITGSGPEAGLDLWAKILRHTQDMMGCSFRGDLDAPRLVAVSEPELGLSMDLRENEDAVWAAMERAVCQIAPQVDAFAIACNTLNWFAPKIEVLLAKMGVSARLVSFQSVVASEIRRSGSGRVGLLGAAPVVALDEYSAYATLTPVFDLETPAEPQALQSLIHDVKRLGSTDASLAPRLEEIVLSMEAQTVLLACTELPLIARPVQGKTLIDVTDAVAAALAGLALEHHRAAA</sequence>
<accession>A0A0K6HNI2</accession>
<dbReference type="RefSeq" id="WP_055454240.1">
    <property type="nucleotide sequence ID" value="NZ_CYHE01000001.1"/>
</dbReference>
<proteinExistence type="predicted"/>
<organism evidence="1 2">
    <name type="scientific">Pannonibacter indicus</name>
    <dbReference type="NCBI Taxonomy" id="466044"/>
    <lineage>
        <taxon>Bacteria</taxon>
        <taxon>Pseudomonadati</taxon>
        <taxon>Pseudomonadota</taxon>
        <taxon>Alphaproteobacteria</taxon>
        <taxon>Hyphomicrobiales</taxon>
        <taxon>Stappiaceae</taxon>
        <taxon>Pannonibacter</taxon>
    </lineage>
</organism>
<evidence type="ECO:0000313" key="1">
    <source>
        <dbReference type="EMBL" id="CUA92444.1"/>
    </source>
</evidence>
<dbReference type="SUPFAM" id="SSF53681">
    <property type="entry name" value="Aspartate/glutamate racemase"/>
    <property type="match status" value="2"/>
</dbReference>
<dbReference type="EMBL" id="CYHE01000001">
    <property type="protein sequence ID" value="CUA92444.1"/>
    <property type="molecule type" value="Genomic_DNA"/>
</dbReference>
<dbReference type="GO" id="GO:0047661">
    <property type="term" value="F:amino-acid racemase activity"/>
    <property type="evidence" value="ECO:0007669"/>
    <property type="project" value="InterPro"/>
</dbReference>
<dbReference type="Proteomes" id="UP000183900">
    <property type="component" value="Unassembled WGS sequence"/>
</dbReference>
<dbReference type="Gene3D" id="3.40.50.1860">
    <property type="match status" value="2"/>
</dbReference>
<dbReference type="InterPro" id="IPR033134">
    <property type="entry name" value="Asp/Glu_racemase_AS_2"/>
</dbReference>
<keyword evidence="2" id="KW-1185">Reference proteome</keyword>
<dbReference type="Pfam" id="PF01177">
    <property type="entry name" value="Asp_Glu_race"/>
    <property type="match status" value="1"/>
</dbReference>
<gene>
    <name evidence="1" type="ORF">Ga0061067_101541</name>
</gene>
<protein>
    <submittedName>
        <fullName evidence="1">Aspartate/glutamate racemase</fullName>
    </submittedName>
</protein>
<dbReference type="AlphaFoldDB" id="A0A0K6HNI2"/>
<evidence type="ECO:0000313" key="2">
    <source>
        <dbReference type="Proteomes" id="UP000183900"/>
    </source>
</evidence>
<reference evidence="2" key="1">
    <citation type="submission" date="2015-08" db="EMBL/GenBank/DDBJ databases">
        <authorList>
            <person name="Varghese N."/>
        </authorList>
    </citation>
    <scope>NUCLEOTIDE SEQUENCE [LARGE SCALE GENOMIC DNA]</scope>
    <source>
        <strain evidence="2">DSM 23407</strain>
    </source>
</reference>
<dbReference type="PROSITE" id="PS00924">
    <property type="entry name" value="ASP_GLU_RACEMASE_2"/>
    <property type="match status" value="1"/>
</dbReference>
<dbReference type="InterPro" id="IPR015942">
    <property type="entry name" value="Asp/Glu/hydantoin_racemase"/>
</dbReference>
<name>A0A0K6HNI2_9HYPH</name>
<dbReference type="InterPro" id="IPR001920">
    <property type="entry name" value="Asp/Glu_race"/>
</dbReference>
<dbReference type="OrthoDB" id="9803739at2"/>